<dbReference type="RefSeq" id="WP_139350010.1">
    <property type="nucleotide sequence ID" value="NZ_MVBK01000155.1"/>
</dbReference>
<dbReference type="Proteomes" id="UP000189462">
    <property type="component" value="Unassembled WGS sequence"/>
</dbReference>
<keyword evidence="3" id="KW-1185">Reference proteome</keyword>
<dbReference type="STRING" id="108003.B1C78_17220"/>
<comment type="caution">
    <text evidence="2">The sequence shown here is derived from an EMBL/GenBank/DDBJ whole genome shotgun (WGS) entry which is preliminary data.</text>
</comment>
<proteinExistence type="predicted"/>
<dbReference type="Gene3D" id="3.40.50.2000">
    <property type="entry name" value="Glycogen Phosphorylase B"/>
    <property type="match status" value="2"/>
</dbReference>
<evidence type="ECO:0000313" key="2">
    <source>
        <dbReference type="EMBL" id="OOG20597.1"/>
    </source>
</evidence>
<reference evidence="2 3" key="1">
    <citation type="submission" date="2017-02" db="EMBL/GenBank/DDBJ databases">
        <title>Genomic diversity within the haloalkaliphilic genus Thioalkalivibrio.</title>
        <authorList>
            <person name="Ahn A.-C."/>
            <person name="Meier-Kolthoff J."/>
            <person name="Overmars L."/>
            <person name="Richter M."/>
            <person name="Woyke T."/>
            <person name="Sorokin D.Y."/>
            <person name="Muyzer G."/>
        </authorList>
    </citation>
    <scope>NUCLEOTIDE SEQUENCE [LARGE SCALE GENOMIC DNA]</scope>
    <source>
        <strain evidence="2 3">ALJD</strain>
    </source>
</reference>
<evidence type="ECO:0000313" key="3">
    <source>
        <dbReference type="Proteomes" id="UP000189462"/>
    </source>
</evidence>
<organism evidence="2 3">
    <name type="scientific">Thioalkalivibrio denitrificans</name>
    <dbReference type="NCBI Taxonomy" id="108003"/>
    <lineage>
        <taxon>Bacteria</taxon>
        <taxon>Pseudomonadati</taxon>
        <taxon>Pseudomonadota</taxon>
        <taxon>Gammaproteobacteria</taxon>
        <taxon>Chromatiales</taxon>
        <taxon>Ectothiorhodospiraceae</taxon>
        <taxon>Thioalkalivibrio</taxon>
    </lineage>
</organism>
<gene>
    <name evidence="2" type="ORF">B1C78_17220</name>
</gene>
<dbReference type="OrthoDB" id="9775208at2"/>
<protein>
    <recommendedName>
        <fullName evidence="1">Glycosyl transferase family 1 domain-containing protein</fullName>
    </recommendedName>
</protein>
<dbReference type="AlphaFoldDB" id="A0A1V3N672"/>
<dbReference type="InterPro" id="IPR001296">
    <property type="entry name" value="Glyco_trans_1"/>
</dbReference>
<dbReference type="PANTHER" id="PTHR12526">
    <property type="entry name" value="GLYCOSYLTRANSFERASE"/>
    <property type="match status" value="1"/>
</dbReference>
<name>A0A1V3N672_9GAMM</name>
<dbReference type="Pfam" id="PF00534">
    <property type="entry name" value="Glycos_transf_1"/>
    <property type="match status" value="1"/>
</dbReference>
<sequence length="177" mass="20000">VARLDDPKDHRTLFQSLGLLRERDWVLDLVGDGPYEARLMDEVQRLGFAGRVRFLGLRTDVDRILAESHVFVLTSNWEGFPLSILEAMRAGLPVVASAVGGVPESVEDDETGYLVPRGGVRDLGDRLAYLIDHPDERVRLGRRGRERFEGRYRFERMAAETMAVYEAVLGRQRCASV</sequence>
<feature type="non-terminal residue" evidence="2">
    <location>
        <position position="1"/>
    </location>
</feature>
<dbReference type="EMBL" id="MVBK01000155">
    <property type="protein sequence ID" value="OOG20597.1"/>
    <property type="molecule type" value="Genomic_DNA"/>
</dbReference>
<accession>A0A1V3N672</accession>
<dbReference type="SUPFAM" id="SSF53756">
    <property type="entry name" value="UDP-Glycosyltransferase/glycogen phosphorylase"/>
    <property type="match status" value="1"/>
</dbReference>
<dbReference type="GO" id="GO:1901135">
    <property type="term" value="P:carbohydrate derivative metabolic process"/>
    <property type="evidence" value="ECO:0007669"/>
    <property type="project" value="UniProtKB-ARBA"/>
</dbReference>
<feature type="domain" description="Glycosyl transferase family 1" evidence="1">
    <location>
        <begin position="1"/>
        <end position="147"/>
    </location>
</feature>
<dbReference type="GO" id="GO:0016757">
    <property type="term" value="F:glycosyltransferase activity"/>
    <property type="evidence" value="ECO:0007669"/>
    <property type="project" value="InterPro"/>
</dbReference>
<evidence type="ECO:0000259" key="1">
    <source>
        <dbReference type="Pfam" id="PF00534"/>
    </source>
</evidence>